<protein>
    <submittedName>
        <fullName evidence="2">Uncharacterized protein</fullName>
    </submittedName>
</protein>
<feature type="transmembrane region" description="Helical" evidence="1">
    <location>
        <begin position="446"/>
        <end position="469"/>
    </location>
</feature>
<dbReference type="AlphaFoldDB" id="A0A160PP16"/>
<dbReference type="EMBL" id="AP017369">
    <property type="protein sequence ID" value="BAU94633.1"/>
    <property type="molecule type" value="Genomic_DNA"/>
</dbReference>
<accession>A0A160PP16</accession>
<dbReference type="KEGG" id="csur:N24_0371"/>
<keyword evidence="1" id="KW-1133">Transmembrane helix</keyword>
<feature type="transmembrane region" description="Helical" evidence="1">
    <location>
        <begin position="385"/>
        <end position="405"/>
    </location>
</feature>
<evidence type="ECO:0000256" key="1">
    <source>
        <dbReference type="SAM" id="Phobius"/>
    </source>
</evidence>
<proteinExistence type="predicted"/>
<gene>
    <name evidence="2" type="ORF">N24_0371</name>
</gene>
<sequence>MCEGRRGGGELVKWNFPEFFSFSSRENTADSTSDKEHENATELAAEALADVIFQWKNWVYRRVDSVHPSEGARGRLRHSMDCEAPPDPRLAYNEVERRYNDINDVKGQLTVPLAFIEKGPMRHLDVWRNDGTSIPILGSEETSELMVAVLMLFLKKNGIERTSELEDAMRALVASREKGNLAKATNLIESGMWEGKTLWDSNDPAVRFDVGTKDLLLNLSTDFLLMGLLPTETSGVRQVLKFSYHWVVELPDRGLLRSLWGSVCVAFRAAPMEIELPTHMPTEAKSYHLEFHTPPELDIQELSLPVEPINQGHQVGYPTDSNRTPIAHVHSNFSEIMTANAKVKLEVPKRGIWVTALLSNTLTAGIFILALLLPNATDALRSVGGNAAALMLAAPAVFVSFLIFPKEHIFVSSMLNPLRIVVGVCALLLFTMAGSLVGGLERPLLILLWSFGAGFSVLVVSALALGPLLGKLFERLHLRPSTKN</sequence>
<evidence type="ECO:0000313" key="2">
    <source>
        <dbReference type="EMBL" id="BAU94633.1"/>
    </source>
</evidence>
<evidence type="ECO:0000313" key="3">
    <source>
        <dbReference type="Proteomes" id="UP000218244"/>
    </source>
</evidence>
<feature type="transmembrane region" description="Helical" evidence="1">
    <location>
        <begin position="352"/>
        <end position="373"/>
    </location>
</feature>
<keyword evidence="1" id="KW-0472">Membrane</keyword>
<keyword evidence="1" id="KW-0812">Transmembrane</keyword>
<reference evidence="2 3" key="1">
    <citation type="submission" date="2016-02" db="EMBL/GenBank/DDBJ databases">
        <title>Corynebacterium glutamicum N24 whole genome sequencing project.</title>
        <authorList>
            <person name="Matsutani M."/>
            <person name="Nangtapong N."/>
            <person name="Yakushi T."/>
            <person name="Matsushita K."/>
        </authorList>
    </citation>
    <scope>NUCLEOTIDE SEQUENCE [LARGE SCALE GENOMIC DNA]</scope>
    <source>
        <strain evidence="2 3">N24</strain>
    </source>
</reference>
<name>A0A160PP16_9CORY</name>
<organism evidence="2 3">
    <name type="scientific">Corynebacterium suranareeae</name>
    <dbReference type="NCBI Taxonomy" id="2506452"/>
    <lineage>
        <taxon>Bacteria</taxon>
        <taxon>Bacillati</taxon>
        <taxon>Actinomycetota</taxon>
        <taxon>Actinomycetes</taxon>
        <taxon>Mycobacteriales</taxon>
        <taxon>Corynebacteriaceae</taxon>
        <taxon>Corynebacterium</taxon>
    </lineage>
</organism>
<dbReference type="Proteomes" id="UP000218244">
    <property type="component" value="Chromosome"/>
</dbReference>
<keyword evidence="3" id="KW-1185">Reference proteome</keyword>
<feature type="transmembrane region" description="Helical" evidence="1">
    <location>
        <begin position="417"/>
        <end position="440"/>
    </location>
</feature>